<feature type="compositionally biased region" description="Basic and acidic residues" evidence="7">
    <location>
        <begin position="66"/>
        <end position="79"/>
    </location>
</feature>
<feature type="transmembrane region" description="Helical" evidence="8">
    <location>
        <begin position="985"/>
        <end position="1005"/>
    </location>
</feature>
<feature type="region of interest" description="Disordered" evidence="7">
    <location>
        <begin position="546"/>
        <end position="573"/>
    </location>
</feature>
<feature type="transmembrane region" description="Helical" evidence="8">
    <location>
        <begin position="596"/>
        <end position="619"/>
    </location>
</feature>
<feature type="compositionally biased region" description="Basic and acidic residues" evidence="7">
    <location>
        <begin position="373"/>
        <end position="386"/>
    </location>
</feature>
<evidence type="ECO:0000256" key="7">
    <source>
        <dbReference type="SAM" id="MobiDB-lite"/>
    </source>
</evidence>
<dbReference type="Gene3D" id="1.20.1250.20">
    <property type="entry name" value="MFS general substrate transporter like domains"/>
    <property type="match status" value="2"/>
</dbReference>
<gene>
    <name evidence="10" type="ORF">BN1204_031080</name>
</gene>
<dbReference type="PANTHER" id="PTHR23505:SF9">
    <property type="entry name" value="PROTEIN, PUTATIVE-RELATED"/>
    <property type="match status" value="1"/>
</dbReference>
<keyword evidence="4 8" id="KW-1133">Transmembrane helix</keyword>
<feature type="transmembrane region" description="Helical" evidence="8">
    <location>
        <begin position="514"/>
        <end position="535"/>
    </location>
</feature>
<dbReference type="AlphaFoldDB" id="A0A0F7UFZ6"/>
<feature type="transmembrane region" description="Helical" evidence="8">
    <location>
        <begin position="481"/>
        <end position="502"/>
    </location>
</feature>
<organism evidence="10">
    <name type="scientific">Neospora caninum (strain Liverpool)</name>
    <dbReference type="NCBI Taxonomy" id="572307"/>
    <lineage>
        <taxon>Eukaryota</taxon>
        <taxon>Sar</taxon>
        <taxon>Alveolata</taxon>
        <taxon>Apicomplexa</taxon>
        <taxon>Conoidasida</taxon>
        <taxon>Coccidia</taxon>
        <taxon>Eucoccidiorida</taxon>
        <taxon>Eimeriorina</taxon>
        <taxon>Sarcocystidae</taxon>
        <taxon>Neospora</taxon>
    </lineage>
</organism>
<dbReference type="Pfam" id="PF07690">
    <property type="entry name" value="MFS_1"/>
    <property type="match status" value="1"/>
</dbReference>
<feature type="compositionally biased region" description="Polar residues" evidence="7">
    <location>
        <begin position="555"/>
        <end position="573"/>
    </location>
</feature>
<proteinExistence type="inferred from homology"/>
<feature type="compositionally biased region" description="Low complexity" evidence="7">
    <location>
        <begin position="362"/>
        <end position="371"/>
    </location>
</feature>
<accession>A0A0F7UFZ6</accession>
<evidence type="ECO:0000256" key="4">
    <source>
        <dbReference type="ARBA" id="ARBA00022989"/>
    </source>
</evidence>
<evidence type="ECO:0000256" key="6">
    <source>
        <dbReference type="ARBA" id="ARBA00024338"/>
    </source>
</evidence>
<dbReference type="InterPro" id="IPR036259">
    <property type="entry name" value="MFS_trans_sf"/>
</dbReference>
<dbReference type="InterPro" id="IPR020846">
    <property type="entry name" value="MFS_dom"/>
</dbReference>
<protein>
    <submittedName>
        <fullName evidence="10">Transporter, major facilitator family protein</fullName>
    </submittedName>
</protein>
<feature type="region of interest" description="Disordered" evidence="7">
    <location>
        <begin position="705"/>
        <end position="739"/>
    </location>
</feature>
<evidence type="ECO:0000313" key="10">
    <source>
        <dbReference type="EMBL" id="CEL67307.1"/>
    </source>
</evidence>
<evidence type="ECO:0000256" key="1">
    <source>
        <dbReference type="ARBA" id="ARBA00004141"/>
    </source>
</evidence>
<feature type="region of interest" description="Disordered" evidence="7">
    <location>
        <begin position="246"/>
        <end position="303"/>
    </location>
</feature>
<comment type="similarity">
    <text evidence="6">Belongs to the major facilitator superfamily. Spinster (TC 2.A.1.49) family.</text>
</comment>
<keyword evidence="5 8" id="KW-0472">Membrane</keyword>
<feature type="transmembrane region" description="Helical" evidence="8">
    <location>
        <begin position="1118"/>
        <end position="1137"/>
    </location>
</feature>
<dbReference type="GO" id="GO:0016020">
    <property type="term" value="C:membrane"/>
    <property type="evidence" value="ECO:0007669"/>
    <property type="project" value="UniProtKB-SubCell"/>
</dbReference>
<dbReference type="PANTHER" id="PTHR23505">
    <property type="entry name" value="SPINSTER"/>
    <property type="match status" value="1"/>
</dbReference>
<evidence type="ECO:0000256" key="8">
    <source>
        <dbReference type="SAM" id="Phobius"/>
    </source>
</evidence>
<reference evidence="10" key="1">
    <citation type="journal article" date="2015" name="PLoS ONE">
        <title>Comprehensive Evaluation of Toxoplasma gondii VEG and Neospora caninum LIV Genomes with Tachyzoite Stage Transcriptome and Proteome Defines Novel Transcript Features.</title>
        <authorList>
            <person name="Ramaprasad A."/>
            <person name="Mourier T."/>
            <person name="Naeem R."/>
            <person name="Malas T.B."/>
            <person name="Moussa E."/>
            <person name="Panigrahi A."/>
            <person name="Vermont S.J."/>
            <person name="Otto T.D."/>
            <person name="Wastling J."/>
            <person name="Pain A."/>
        </authorList>
    </citation>
    <scope>NUCLEOTIDE SEQUENCE</scope>
    <source>
        <strain evidence="10">Liverpool</strain>
    </source>
</reference>
<dbReference type="PROSITE" id="PS50850">
    <property type="entry name" value="MFS"/>
    <property type="match status" value="1"/>
</dbReference>
<name>A0A0F7UFZ6_NEOCL</name>
<comment type="subcellular location">
    <subcellularLocation>
        <location evidence="1">Membrane</location>
        <topology evidence="1">Multi-pass membrane protein</topology>
    </subcellularLocation>
</comment>
<feature type="region of interest" description="Disordered" evidence="7">
    <location>
        <begin position="27"/>
        <end position="141"/>
    </location>
</feature>
<dbReference type="InterPro" id="IPR011701">
    <property type="entry name" value="MFS"/>
</dbReference>
<evidence type="ECO:0000259" key="9">
    <source>
        <dbReference type="PROSITE" id="PS50850"/>
    </source>
</evidence>
<feature type="transmembrane region" description="Helical" evidence="8">
    <location>
        <begin position="951"/>
        <end position="973"/>
    </location>
</feature>
<dbReference type="CDD" id="cd06174">
    <property type="entry name" value="MFS"/>
    <property type="match status" value="1"/>
</dbReference>
<feature type="domain" description="Major facilitator superfamily (MFS) profile" evidence="9">
    <location>
        <begin position="448"/>
        <end position="1146"/>
    </location>
</feature>
<keyword evidence="3 8" id="KW-0812">Transmembrane</keyword>
<dbReference type="SUPFAM" id="SSF103473">
    <property type="entry name" value="MFS general substrate transporter"/>
    <property type="match status" value="1"/>
</dbReference>
<feature type="compositionally biased region" description="Basic and acidic residues" evidence="7">
    <location>
        <begin position="907"/>
        <end position="920"/>
    </location>
</feature>
<dbReference type="EMBL" id="LN714483">
    <property type="protein sequence ID" value="CEL67307.1"/>
    <property type="molecule type" value="Genomic_DNA"/>
</dbReference>
<feature type="transmembrane region" description="Helical" evidence="8">
    <location>
        <begin position="631"/>
        <end position="661"/>
    </location>
</feature>
<feature type="region of interest" description="Disordered" evidence="7">
    <location>
        <begin position="840"/>
        <end position="871"/>
    </location>
</feature>
<feature type="transmembrane region" description="Helical" evidence="8">
    <location>
        <begin position="1026"/>
        <end position="1045"/>
    </location>
</feature>
<feature type="transmembrane region" description="Helical" evidence="8">
    <location>
        <begin position="1051"/>
        <end position="1074"/>
    </location>
</feature>
<evidence type="ECO:0000256" key="2">
    <source>
        <dbReference type="ARBA" id="ARBA00022448"/>
    </source>
</evidence>
<evidence type="ECO:0000256" key="5">
    <source>
        <dbReference type="ARBA" id="ARBA00023136"/>
    </source>
</evidence>
<keyword evidence="2" id="KW-0813">Transport</keyword>
<evidence type="ECO:0000256" key="3">
    <source>
        <dbReference type="ARBA" id="ARBA00022692"/>
    </source>
</evidence>
<feature type="transmembrane region" description="Helical" evidence="8">
    <location>
        <begin position="444"/>
        <end position="461"/>
    </location>
</feature>
<dbReference type="InterPro" id="IPR044770">
    <property type="entry name" value="MFS_spinster-like"/>
</dbReference>
<feature type="region of interest" description="Disordered" evidence="7">
    <location>
        <begin position="353"/>
        <end position="394"/>
    </location>
</feature>
<feature type="region of interest" description="Disordered" evidence="7">
    <location>
        <begin position="903"/>
        <end position="931"/>
    </location>
</feature>
<feature type="transmembrane region" description="Helical" evidence="8">
    <location>
        <begin position="1086"/>
        <end position="1106"/>
    </location>
</feature>
<sequence length="1180" mass="126450">MSDFPAEETAFRLHADDLYASDVQVPAGLVSSPFGSPRDGSSQMRRRREGERLSLSSDEFSPLEEPYNRDRTYDSERRPPAAPFSALVVVATPAHAGERATATESRPAPATPPATEDSPSFFPSPLMSTRRDSSNSPPCCTGAAPGTAVLASALDHRGRSVEAFGLLHPPRFVVIQGRPVDSEIESVAVDPATQKQTELRSPQCPTLPASVGVSPCLYGHPCDTDIPEFARLGLRGKQFSKAMGGSESGETAYADAEPGTASSGFYSERPGGVWTSDAGQTRTLGRSGRPNGENGLEPSNDQVSATRAAAATAARVAFRVAARVATVAETLHGHWRRLRSGPGGFTEVQPGYDEEQEEFNAEAEAAHASPRARQKEGHMTDSETGERGGQWKGRFLWTKGGGARTGLEGEEHKTTPNLNKYEKWKCIGVEQTSAGVHPRENQRLCSLVFALIFLLEVFVNFDCGAVPASLSQIAVDFRLSTTWQGLVGALPYVGLTLASPFVGRLLAVYHPKPVIISTMALNVVAMLLLIVTYAFPSSHHATAVMESRGPAPEDVSSTSTAHLSPASSSGERNRSSYLFSFPSLPAFGVDDLTPSAWLLLTSRFFVGITQAAFVIYAPVWVDEFAPPQYAALWMGIVQGAAVVGVTVGYLVTAFLCIYLLLDWRWSFLLQAVICAALLAALAELPSEAIDASAKLDGAELDEEDDAFDAPTAGNEAGRRGTHPLKRIPEQSLGPSEASRSARTLALRHAVGAATGERPRGHLTTEEARAEEADELGRLAVAETDWMNDSEEETTLHGDAGDLEASHRREGALPSMNLHHLSAHEGTAGGYAQEWNGERVRDAGRRGRAANSRSGRGGGVYRQLDQQNRSTTYVSPAGRFSADTAVKVRPPRREMRVLMVAEQECYGDDERQTPGEQRSDDGNPWVQRTGKRRDKKTLSTYAMMQQLAKNPLYILPVFTLSALLFVVTGVQFWGTVHLTSSLQLTPSVAMLAFAAVAASAPTAGVIGGGVMVDRLGGYKTLDAKVKTLHACLAAAAAAVFFGFVGAMTTDPLIFVLALWFLLCFGGALLPPLTGLQIAAVETPLRTFASGLSMFTYNICGYALGTFLPGAVMDFVKGDVVGMRLILFWSLFGLVGVFLTTMSARRMRDELATTSNSCIDSDQDAASSRAPAALVLSQRGRA</sequence>
<dbReference type="GO" id="GO:0022857">
    <property type="term" value="F:transmembrane transporter activity"/>
    <property type="evidence" value="ECO:0007669"/>
    <property type="project" value="InterPro"/>
</dbReference>